<dbReference type="STRING" id="1314785.A0A165EYH8"/>
<evidence type="ECO:0000313" key="3">
    <source>
        <dbReference type="Proteomes" id="UP000076871"/>
    </source>
</evidence>
<accession>A0A165EYH8</accession>
<dbReference type="Gene3D" id="1.25.40.10">
    <property type="entry name" value="Tetratricopeptide repeat domain"/>
    <property type="match status" value="2"/>
</dbReference>
<feature type="domain" description="CHAT" evidence="1">
    <location>
        <begin position="692"/>
        <end position="972"/>
    </location>
</feature>
<evidence type="ECO:0000313" key="2">
    <source>
        <dbReference type="EMBL" id="KZT07983.1"/>
    </source>
</evidence>
<evidence type="ECO:0000259" key="1">
    <source>
        <dbReference type="Pfam" id="PF12770"/>
    </source>
</evidence>
<gene>
    <name evidence="2" type="ORF">LAESUDRAFT_650328</name>
</gene>
<protein>
    <recommendedName>
        <fullName evidence="1">CHAT domain-containing protein</fullName>
    </recommendedName>
</protein>
<dbReference type="InterPro" id="IPR024983">
    <property type="entry name" value="CHAT_dom"/>
</dbReference>
<dbReference type="OrthoDB" id="3261813at2759"/>
<keyword evidence="3" id="KW-1185">Reference proteome</keyword>
<dbReference type="Proteomes" id="UP000076871">
    <property type="component" value="Unassembled WGS sequence"/>
</dbReference>
<name>A0A165EYH8_9APHY</name>
<proteinExistence type="predicted"/>
<dbReference type="Pfam" id="PF12770">
    <property type="entry name" value="CHAT"/>
    <property type="match status" value="1"/>
</dbReference>
<dbReference type="InterPro" id="IPR011990">
    <property type="entry name" value="TPR-like_helical_dom_sf"/>
</dbReference>
<sequence length="973" mass="109545">MLNALGFAFSDAYRISRDRSDLDSAIRIFADAVEWCPEEDADVPLSLQELARLLFERDGDGDLRCLCSMLAVAVRLYPYNANILRWYAHSLHRRFQDHSHDPADLEKAAQFWERCVQLTPDSDPSKPWHLANYCTCLREMPDFEHAARARKCIALIHEAIQLVADDIADKVPLIHTLGTSLVDAFQRARSSHSDINEAVRLLATATRLTPREDPEYSKFSVDYGNALWVRHHWVRDVGDLDESIRVFEDVIKSMSSDHTQLRRAQVKLAHAKTLRYRYSYDVSDMNEAIELVEETQRVEPIEQCHKDVLLVLAEVLAWRYSQSGNDTDIERSVQLWEDAINIAADSDEHSELYKYLGGLGISLMIRFEALHQRNDIDRATSVLERALKLIPDNDFHEATFSIALAQGLFVCFQQFGDIQDVHKAMLHYSRAARSSSGSAVDRFISCCQWAMCERGFYGCPESLEPHSIAMELLPQMTWLGLSIADSQRLLTNIGQYVLEAAAAAIHDGRPGLALEWLEQGRSIIWGQMLQLRTPVDDLKEAYPDLAVELERLSKALEAMRICDDEERIKGPSSQLDRISTHEIAYQREQLVQRVRTLEGFETFMLPKTLLELLPAASGGPVVTVNVGFLRCDALILLPDLDEVMHVPLDNFSFLKAEELCRLLSTCIPNDVVSFHGIEYSNFQLLHSILKHILSELWLHVVKPVLDSLAISVAHESYELTRIWWCPTGPLTFLPIHAAGIYGSSKEDSKLHDFVISSYTPTLTALINGRHRSVPSQSMMLTVAQPFAHGQCPIPETHRELDVIGKRIGEFTSVRLEEDAATIEEVVKAMKESSWVHFACHGVQDVHNPTQGALLLAGSSRLTLSQIMSLSLPHAEFAFLSACQTATNTEALKEEAVHLAAGMHFAGYRGVVATMWSIMDSDAPQVADDVYAHLFRDKQPDAADAAYALHIATKNLREQGKPLLNWVPFVHMGI</sequence>
<dbReference type="GeneID" id="63821267"/>
<dbReference type="RefSeq" id="XP_040765723.1">
    <property type="nucleotide sequence ID" value="XM_040904237.1"/>
</dbReference>
<organism evidence="2 3">
    <name type="scientific">Laetiporus sulphureus 93-53</name>
    <dbReference type="NCBI Taxonomy" id="1314785"/>
    <lineage>
        <taxon>Eukaryota</taxon>
        <taxon>Fungi</taxon>
        <taxon>Dikarya</taxon>
        <taxon>Basidiomycota</taxon>
        <taxon>Agaricomycotina</taxon>
        <taxon>Agaricomycetes</taxon>
        <taxon>Polyporales</taxon>
        <taxon>Laetiporus</taxon>
    </lineage>
</organism>
<dbReference type="InParanoid" id="A0A165EYH8"/>
<reference evidence="2 3" key="1">
    <citation type="journal article" date="2016" name="Mol. Biol. Evol.">
        <title>Comparative Genomics of Early-Diverging Mushroom-Forming Fungi Provides Insights into the Origins of Lignocellulose Decay Capabilities.</title>
        <authorList>
            <person name="Nagy L.G."/>
            <person name="Riley R."/>
            <person name="Tritt A."/>
            <person name="Adam C."/>
            <person name="Daum C."/>
            <person name="Floudas D."/>
            <person name="Sun H."/>
            <person name="Yadav J.S."/>
            <person name="Pangilinan J."/>
            <person name="Larsson K.H."/>
            <person name="Matsuura K."/>
            <person name="Barry K."/>
            <person name="Labutti K."/>
            <person name="Kuo R."/>
            <person name="Ohm R.A."/>
            <person name="Bhattacharya S.S."/>
            <person name="Shirouzu T."/>
            <person name="Yoshinaga Y."/>
            <person name="Martin F.M."/>
            <person name="Grigoriev I.V."/>
            <person name="Hibbett D.S."/>
        </authorList>
    </citation>
    <scope>NUCLEOTIDE SEQUENCE [LARGE SCALE GENOMIC DNA]</scope>
    <source>
        <strain evidence="2 3">93-53</strain>
    </source>
</reference>
<dbReference type="EMBL" id="KV427617">
    <property type="protein sequence ID" value="KZT07983.1"/>
    <property type="molecule type" value="Genomic_DNA"/>
</dbReference>
<dbReference type="SUPFAM" id="SSF48452">
    <property type="entry name" value="TPR-like"/>
    <property type="match status" value="2"/>
</dbReference>
<dbReference type="AlphaFoldDB" id="A0A165EYH8"/>